<dbReference type="RefSeq" id="WP_144238458.1">
    <property type="nucleotide sequence ID" value="NZ_JACJTA010000080.1"/>
</dbReference>
<feature type="signal peptide" evidence="1">
    <location>
        <begin position="1"/>
        <end position="24"/>
    </location>
</feature>
<accession>A0ABR8GXT9</accession>
<evidence type="ECO:0000313" key="3">
    <source>
        <dbReference type="Proteomes" id="UP000660380"/>
    </source>
</evidence>
<comment type="caution">
    <text evidence="2">The sequence shown here is derived from an EMBL/GenBank/DDBJ whole genome shotgun (WGS) entry which is preliminary data.</text>
</comment>
<dbReference type="Proteomes" id="UP000660380">
    <property type="component" value="Unassembled WGS sequence"/>
</dbReference>
<evidence type="ECO:0000256" key="1">
    <source>
        <dbReference type="SAM" id="SignalP"/>
    </source>
</evidence>
<evidence type="ECO:0000313" key="2">
    <source>
        <dbReference type="EMBL" id="MBD2607992.1"/>
    </source>
</evidence>
<name>A0ABR8GXT9_9CYAN</name>
<sequence>MFRKSMFISFGLGCSLLTCGIAQALPKPIAKPNSVAQSSKDNKPSGSPFGFVNIKGAVVRSDGTLARSLGAVSSSLLDTGAYEVEFPQNVSNCIYNATLGEPALENPETGEIVVGLRRGNPNAVFVGTFNSSGESSNKAFHLTVTCPVNRGGYR</sequence>
<reference evidence="2 3" key="1">
    <citation type="journal article" date="2020" name="ISME J.">
        <title>Comparative genomics reveals insights into cyanobacterial evolution and habitat adaptation.</title>
        <authorList>
            <person name="Chen M.Y."/>
            <person name="Teng W.K."/>
            <person name="Zhao L."/>
            <person name="Hu C.X."/>
            <person name="Zhou Y.K."/>
            <person name="Han B.P."/>
            <person name="Song L.R."/>
            <person name="Shu W.S."/>
        </authorList>
    </citation>
    <scope>NUCLEOTIDE SEQUENCE [LARGE SCALE GENOMIC DNA]</scope>
    <source>
        <strain evidence="2 3">FACHB-248</strain>
    </source>
</reference>
<feature type="chain" id="PRO_5046580565" description="SxtE" evidence="1">
    <location>
        <begin position="25"/>
        <end position="154"/>
    </location>
</feature>
<organism evidence="2 3">
    <name type="scientific">Scytonema hofmannii FACHB-248</name>
    <dbReference type="NCBI Taxonomy" id="1842502"/>
    <lineage>
        <taxon>Bacteria</taxon>
        <taxon>Bacillati</taxon>
        <taxon>Cyanobacteriota</taxon>
        <taxon>Cyanophyceae</taxon>
        <taxon>Nostocales</taxon>
        <taxon>Scytonemataceae</taxon>
        <taxon>Scytonema</taxon>
    </lineage>
</organism>
<dbReference type="EMBL" id="JACJTA010000080">
    <property type="protein sequence ID" value="MBD2607992.1"/>
    <property type="molecule type" value="Genomic_DNA"/>
</dbReference>
<protein>
    <recommendedName>
        <fullName evidence="4">SxtE</fullName>
    </recommendedName>
</protein>
<keyword evidence="3" id="KW-1185">Reference proteome</keyword>
<evidence type="ECO:0008006" key="4">
    <source>
        <dbReference type="Google" id="ProtNLM"/>
    </source>
</evidence>
<proteinExistence type="predicted"/>
<gene>
    <name evidence="2" type="ORF">H6G81_26620</name>
</gene>
<keyword evidence="1" id="KW-0732">Signal</keyword>